<name>A0A0E3ZBH9_9BACT</name>
<dbReference type="SUPFAM" id="SSF48317">
    <property type="entry name" value="Acid phosphatase/Vanadium-dependent haloperoxidase"/>
    <property type="match status" value="1"/>
</dbReference>
<dbReference type="InterPro" id="IPR000326">
    <property type="entry name" value="PAP2/HPO"/>
</dbReference>
<dbReference type="InterPro" id="IPR052559">
    <property type="entry name" value="V-haloperoxidase"/>
</dbReference>
<sequence>MKRPFILASLLFLVLGVVTGCQNKNVDYRQAAADPEFLHQSVRELTDIIMHDIFSPPVASRIYAYTQLAAYEVLVHDYPAYKSLAGQLNGYKGIPQPAADAVYCFPLASLSAYLTVGRNLIFSTDMLDAYEEQLFAKYRKMGVPEDVFTRSVRYGQLAAKSIMAYAAEDGYKQTRGFRHTVSQEPGRWVPTPPAYMDAVEPFWFKVRPFVLDSCSQFAPAKPSVYSTDKNSDFYKEVMQVYETTNNMTDEQRQIASFWDCNPFVMHTTGHVMYATKKITPGGHWMGIAGIASRKVAADMMQTMEAYTRVAISLADGFISCWDEKYRSDRVRPETAINMLVDENWVPLLQTPPFPEYPSGHSVISNAAAVVLTDLYGPSFQYEDSTELAYGLPVRSFSSFEQAAEEAALSRLYGGIHFMPAIVNGSEEGKQVGAHIVSNLKTRN</sequence>
<evidence type="ECO:0000313" key="4">
    <source>
        <dbReference type="Proteomes" id="UP000033109"/>
    </source>
</evidence>
<organism evidence="3 4">
    <name type="scientific">Pontibacter korlensis</name>
    <dbReference type="NCBI Taxonomy" id="400092"/>
    <lineage>
        <taxon>Bacteria</taxon>
        <taxon>Pseudomonadati</taxon>
        <taxon>Bacteroidota</taxon>
        <taxon>Cytophagia</taxon>
        <taxon>Cytophagales</taxon>
        <taxon>Hymenobacteraceae</taxon>
        <taxon>Pontibacter</taxon>
    </lineage>
</organism>
<proteinExistence type="predicted"/>
<dbReference type="STRING" id="400092.PKOR_01260"/>
<keyword evidence="1" id="KW-0732">Signal</keyword>
<dbReference type="InterPro" id="IPR036938">
    <property type="entry name" value="PAP2/HPO_sf"/>
</dbReference>
<protein>
    <submittedName>
        <fullName evidence="3">Phosphatidic acid phosphatase</fullName>
    </submittedName>
</protein>
<dbReference type="KEGG" id="pko:PKOR_01260"/>
<dbReference type="HOGENOM" id="CLU_020920_2_1_10"/>
<gene>
    <name evidence="3" type="ORF">PKOR_01260</name>
</gene>
<dbReference type="OrthoDB" id="7793240at2"/>
<dbReference type="PATRIC" id="fig|400092.3.peg.284"/>
<dbReference type="Proteomes" id="UP000033109">
    <property type="component" value="Chromosome"/>
</dbReference>
<dbReference type="PROSITE" id="PS51257">
    <property type="entry name" value="PROKAR_LIPOPROTEIN"/>
    <property type="match status" value="1"/>
</dbReference>
<feature type="domain" description="Phosphatidic acid phosphatase type 2/haloperoxidase" evidence="2">
    <location>
        <begin position="324"/>
        <end position="424"/>
    </location>
</feature>
<reference evidence="3 4" key="1">
    <citation type="journal article" date="2015" name="Sci. Rep.">
        <title>Unraveling adaptation of Pontibacter korlensis to radiation and infertility in desert through complete genome and comparative transcriptomic analysis.</title>
        <authorList>
            <person name="Dai J."/>
            <person name="Dai W."/>
            <person name="Qiu C."/>
            <person name="Yang Z."/>
            <person name="Zhang Y."/>
            <person name="Zhou M."/>
            <person name="Zhang L."/>
            <person name="Fang C."/>
            <person name="Gao Q."/>
            <person name="Yang Q."/>
            <person name="Li X."/>
            <person name="Wang Z."/>
            <person name="Wang Z."/>
            <person name="Jia Z."/>
            <person name="Chen X."/>
        </authorList>
    </citation>
    <scope>NUCLEOTIDE SEQUENCE [LARGE SCALE GENOMIC DNA]</scope>
    <source>
        <strain evidence="3 4">X14-1T</strain>
    </source>
</reference>
<evidence type="ECO:0000259" key="2">
    <source>
        <dbReference type="Pfam" id="PF01569"/>
    </source>
</evidence>
<feature type="chain" id="PRO_5002416254" evidence="1">
    <location>
        <begin position="24"/>
        <end position="443"/>
    </location>
</feature>
<dbReference type="PANTHER" id="PTHR34599">
    <property type="entry name" value="PEROXIDASE-RELATED"/>
    <property type="match status" value="1"/>
</dbReference>
<dbReference type="EMBL" id="CP009621">
    <property type="protein sequence ID" value="AKD02018.1"/>
    <property type="molecule type" value="Genomic_DNA"/>
</dbReference>
<feature type="signal peptide" evidence="1">
    <location>
        <begin position="1"/>
        <end position="23"/>
    </location>
</feature>
<dbReference type="CDD" id="cd03398">
    <property type="entry name" value="PAP2_haloperoxidase"/>
    <property type="match status" value="1"/>
</dbReference>
<dbReference type="PANTHER" id="PTHR34599:SF2">
    <property type="entry name" value="TRAF-TYPE DOMAIN-CONTAINING PROTEIN"/>
    <property type="match status" value="1"/>
</dbReference>
<dbReference type="RefSeq" id="WP_046308727.1">
    <property type="nucleotide sequence ID" value="NZ_CBCSCY010000020.1"/>
</dbReference>
<dbReference type="Pfam" id="PF01569">
    <property type="entry name" value="PAP2"/>
    <property type="match status" value="1"/>
</dbReference>
<evidence type="ECO:0000256" key="1">
    <source>
        <dbReference type="SAM" id="SignalP"/>
    </source>
</evidence>
<keyword evidence="4" id="KW-1185">Reference proteome</keyword>
<dbReference type="AlphaFoldDB" id="A0A0E3ZBH9"/>
<dbReference type="Gene3D" id="1.10.606.20">
    <property type="match status" value="1"/>
</dbReference>
<evidence type="ECO:0000313" key="3">
    <source>
        <dbReference type="EMBL" id="AKD02018.1"/>
    </source>
</evidence>
<accession>A0A0E3ZBH9</accession>